<dbReference type="PANTHER" id="PTHR41287:SF1">
    <property type="entry name" value="PROTEIN YMFN"/>
    <property type="match status" value="1"/>
</dbReference>
<dbReference type="Pfam" id="PF20441">
    <property type="entry name" value="TerL_nuclease"/>
    <property type="match status" value="1"/>
</dbReference>
<protein>
    <submittedName>
        <fullName evidence="3">Terminase large subunit</fullName>
    </submittedName>
</protein>
<dbReference type="GO" id="GO:0004519">
    <property type="term" value="F:endonuclease activity"/>
    <property type="evidence" value="ECO:0007669"/>
    <property type="project" value="InterPro"/>
</dbReference>
<sequence length="565" mass="63720">MSRPNYFEIAKKYANDVVQGRLPACDLVKKACQRQLNDLIRYGDGHKFIFDSASGDRICWFIEHLTHVKGELAGKEIRLEPWQVFILHTVFSWKTPAGTRRFRRVYIEVPRGNGKSSLSSGVALFCLCADREPGAEVYSFATTRDQAKIVFGDAKEMAKQNSKLRNAFNLQTLANALYVPKTNSYFQAKSAEGSTLDGLNTHLAVIDELHAHKTRAVYDVVETSLGKRRNSLMWVITTAGFDTAGVCYEVRSFVRQVLNKEVEDESQFGIIYGLDEGDDWTSEAALQKANPNWGVSVRPEIIKSLQSKAIARPSAANNFKTKHLNVWCSAASSWMDMIAWNSCEAGITLDDFEGCECYMGLDLGAKNDLTAKVLVFPRENEAGRRIYYVFGQYYAPRAALLKSGNSQYDGWETLGYLRVSDGAVTDFDQIEEEILEDCRRFQVTAVAYDPWQATQLAGRLSDKDIPMVEYRNTVQNMSDPMKWLEALVQDRRIAHDGDPALAWMMGNVVAKRDFKDNIFPRKEVYENKIDGAVALIMALGMCVNEETAGAFEEYESDSEVPFFSW</sequence>
<dbReference type="InterPro" id="IPR005021">
    <property type="entry name" value="Terminase_largesu-like"/>
</dbReference>
<dbReference type="PANTHER" id="PTHR41287">
    <property type="match status" value="1"/>
</dbReference>
<feature type="domain" description="Terminase large subunit-like endonuclease" evidence="2">
    <location>
        <begin position="261"/>
        <end position="545"/>
    </location>
</feature>
<comment type="caution">
    <text evidence="3">The sequence shown here is derived from an EMBL/GenBank/DDBJ whole genome shotgun (WGS) entry which is preliminary data.</text>
</comment>
<dbReference type="Pfam" id="PF03354">
    <property type="entry name" value="TerL_ATPase"/>
    <property type="match status" value="1"/>
</dbReference>
<dbReference type="Gene3D" id="3.40.50.300">
    <property type="entry name" value="P-loop containing nucleotide triphosphate hydrolases"/>
    <property type="match status" value="1"/>
</dbReference>
<dbReference type="Proteomes" id="UP000472580">
    <property type="component" value="Unassembled WGS sequence"/>
</dbReference>
<accession>A0A6L6YGT4</accession>
<name>A0A6L6YGT4_9BURK</name>
<evidence type="ECO:0000259" key="1">
    <source>
        <dbReference type="Pfam" id="PF03354"/>
    </source>
</evidence>
<dbReference type="EMBL" id="WSRP01000015">
    <property type="protein sequence ID" value="MVX56787.1"/>
    <property type="molecule type" value="Genomic_DNA"/>
</dbReference>
<dbReference type="InterPro" id="IPR046461">
    <property type="entry name" value="TerL_ATPase"/>
</dbReference>
<organism evidence="3 4">
    <name type="scientific">Parasutterella muris</name>
    <dbReference type="NCBI Taxonomy" id="2565572"/>
    <lineage>
        <taxon>Bacteria</taxon>
        <taxon>Pseudomonadati</taxon>
        <taxon>Pseudomonadota</taxon>
        <taxon>Betaproteobacteria</taxon>
        <taxon>Burkholderiales</taxon>
        <taxon>Sutterellaceae</taxon>
        <taxon>Parasutterella</taxon>
    </lineage>
</organism>
<feature type="domain" description="Terminase large subunit-like ATPase" evidence="1">
    <location>
        <begin position="81"/>
        <end position="254"/>
    </location>
</feature>
<gene>
    <name evidence="3" type="ORF">E5987_06135</name>
</gene>
<dbReference type="Gene3D" id="3.30.420.240">
    <property type="match status" value="1"/>
</dbReference>
<evidence type="ECO:0000259" key="2">
    <source>
        <dbReference type="Pfam" id="PF20441"/>
    </source>
</evidence>
<evidence type="ECO:0000313" key="3">
    <source>
        <dbReference type="EMBL" id="MVX56787.1"/>
    </source>
</evidence>
<proteinExistence type="predicted"/>
<dbReference type="OrthoDB" id="9760250at2"/>
<evidence type="ECO:0000313" key="4">
    <source>
        <dbReference type="Proteomes" id="UP000472580"/>
    </source>
</evidence>
<dbReference type="AlphaFoldDB" id="A0A6L6YGT4"/>
<dbReference type="InterPro" id="IPR046462">
    <property type="entry name" value="TerL_nuclease"/>
</dbReference>
<dbReference type="InterPro" id="IPR027417">
    <property type="entry name" value="P-loop_NTPase"/>
</dbReference>
<keyword evidence="4" id="KW-1185">Reference proteome</keyword>
<reference evidence="3 4" key="1">
    <citation type="submission" date="2019-12" db="EMBL/GenBank/DDBJ databases">
        <title>Microbes associate with the intestines of laboratory mice.</title>
        <authorList>
            <person name="Navarre W."/>
            <person name="Wong E."/>
        </authorList>
    </citation>
    <scope>NUCLEOTIDE SEQUENCE [LARGE SCALE GENOMIC DNA]</scope>
    <source>
        <strain evidence="3 4">NM82_D38</strain>
    </source>
</reference>